<evidence type="ECO:0000256" key="9">
    <source>
        <dbReference type="PIRSR" id="PIRSR001084-1"/>
    </source>
</evidence>
<feature type="domain" description="Glycoside hydrolase family 42 N-terminal" evidence="11">
    <location>
        <begin position="17"/>
        <end position="397"/>
    </location>
</feature>
<dbReference type="PIRSF" id="PIRSF001084">
    <property type="entry name" value="B-galactosidase"/>
    <property type="match status" value="1"/>
</dbReference>
<dbReference type="RefSeq" id="WP_269763044.1">
    <property type="nucleotide sequence ID" value="NZ_JAPZEC010000019.1"/>
</dbReference>
<feature type="binding site" evidence="10">
    <location>
        <position position="114"/>
    </location>
    <ligand>
        <name>substrate</name>
    </ligand>
</feature>
<feature type="domain" description="Beta-galactosidase trimerisation" evidence="12">
    <location>
        <begin position="460"/>
        <end position="609"/>
    </location>
</feature>
<dbReference type="AlphaFoldDB" id="A0A9X3KCE4"/>
<evidence type="ECO:0000259" key="11">
    <source>
        <dbReference type="Pfam" id="PF02449"/>
    </source>
</evidence>
<reference evidence="14" key="1">
    <citation type="submission" date="2022-12" db="EMBL/GenBank/DDBJ databases">
        <title>Genome of R. gnavus strain RSHDN_123.</title>
        <authorList>
            <person name="Abdugheni R."/>
        </authorList>
    </citation>
    <scope>NUCLEOTIDE SEQUENCE</scope>
    <source>
        <strain evidence="14">RSHDN_123</strain>
    </source>
</reference>
<sequence>MNRKQNFKWNNLSLGVCYYPEHWDRNLWQDDLRRMKENGIHTVRVGEFAWSIFEQEEGEFSFELFDSFLNLAEQEEIKVIFGTPTAIPPVWLTEKYPEVLNCRKDGVLFRHGMRRHFNYNSETLHRLASRVVHQVAEHYAKRPCIIGWQIDNELNCEINEYYSESDNLAFRKFLIEKYKTLDALNEAWGTVFWNQTYNDWNQVFVPRTTINDMVNPHLKLDFIRFISESAIRYCRMQSDILRLYVKEGDFITTNGMFSNLDNHKMQDTCLDVYTYDSYPNFAYCMKENPRQNRTLNDRKWSRNLMEVRSICPHFGIMEQQSGANGWNTLSDAPAPKPGQMMLWTMQSIMHGADYVSFFRWRTATKGTEMYWHGILDYDNCDNRKLREVKKIYNRVKNIEEIVGAEYVASVGLVRDYDNIFDTQLDIWHGRIADSSEMEIFVASQLKHTPMDSVYIRENTQAEELKKYKVLIYPHAEILTEKTVGVLEDYVHQGGCLIIGARTGQKDRNGQCVMKQMPGILAPLTQSEVKEFTLIGPDDDDVFMNWSGKQVETGVFNDILSINGEEAKVLANYDGNYYVGRPALIETKVGEGKVLHFGGTFTRKNVEVFLEYTGVLEPFSDLIKASKECEIAVRSKNGKRYLFALNFAKTSQEIGLNRSVTDMDTKEIVKGTVVLAPYETKVYRLEEEL</sequence>
<comment type="similarity">
    <text evidence="2 8">Belongs to the glycosyl hydrolase 42 family.</text>
</comment>
<dbReference type="Gene3D" id="3.20.20.80">
    <property type="entry name" value="Glycosidases"/>
    <property type="match status" value="1"/>
</dbReference>
<dbReference type="InterPro" id="IPR013780">
    <property type="entry name" value="Glyco_hydro_b"/>
</dbReference>
<dbReference type="InterPro" id="IPR013738">
    <property type="entry name" value="Beta_galactosidase_Trimer"/>
</dbReference>
<dbReference type="InterPro" id="IPR013739">
    <property type="entry name" value="Beta_galactosidase_C"/>
</dbReference>
<evidence type="ECO:0000313" key="15">
    <source>
        <dbReference type="Proteomes" id="UP001148455"/>
    </source>
</evidence>
<dbReference type="Pfam" id="PF02449">
    <property type="entry name" value="Glyco_hydro_42"/>
    <property type="match status" value="1"/>
</dbReference>
<dbReference type="InterPro" id="IPR017853">
    <property type="entry name" value="GH"/>
</dbReference>
<evidence type="ECO:0000256" key="5">
    <source>
        <dbReference type="ARBA" id="ARBA00022801"/>
    </source>
</evidence>
<dbReference type="GO" id="GO:0006012">
    <property type="term" value="P:galactose metabolic process"/>
    <property type="evidence" value="ECO:0007669"/>
    <property type="project" value="InterPro"/>
</dbReference>
<evidence type="ECO:0000259" key="12">
    <source>
        <dbReference type="Pfam" id="PF08532"/>
    </source>
</evidence>
<dbReference type="GO" id="GO:0046872">
    <property type="term" value="F:metal ion binding"/>
    <property type="evidence" value="ECO:0007669"/>
    <property type="project" value="UniProtKB-KW"/>
</dbReference>
<feature type="active site" description="Nucleophile" evidence="9">
    <location>
        <position position="318"/>
    </location>
</feature>
<feature type="active site" description="Proton donor" evidence="9">
    <location>
        <position position="153"/>
    </location>
</feature>
<feature type="binding site" evidence="10">
    <location>
        <position position="152"/>
    </location>
    <ligand>
        <name>substrate</name>
    </ligand>
</feature>
<evidence type="ECO:0000256" key="2">
    <source>
        <dbReference type="ARBA" id="ARBA00005940"/>
    </source>
</evidence>
<dbReference type="InterPro" id="IPR013529">
    <property type="entry name" value="Glyco_hydro_42_N"/>
</dbReference>
<evidence type="ECO:0000259" key="13">
    <source>
        <dbReference type="Pfam" id="PF08533"/>
    </source>
</evidence>
<evidence type="ECO:0000313" key="14">
    <source>
        <dbReference type="EMBL" id="MCZ7695050.1"/>
    </source>
</evidence>
<dbReference type="InterPro" id="IPR003476">
    <property type="entry name" value="Glyco_hydro_42"/>
</dbReference>
<dbReference type="GO" id="GO:0004565">
    <property type="term" value="F:beta-galactosidase activity"/>
    <property type="evidence" value="ECO:0007669"/>
    <property type="project" value="UniProtKB-EC"/>
</dbReference>
<feature type="domain" description="Beta-galactosidase C-terminal" evidence="13">
    <location>
        <begin position="629"/>
        <end position="683"/>
    </location>
</feature>
<evidence type="ECO:0000256" key="8">
    <source>
        <dbReference type="PIRNR" id="PIRNR001084"/>
    </source>
</evidence>
<proteinExistence type="inferred from homology"/>
<keyword evidence="6" id="KW-0862">Zinc</keyword>
<accession>A0A9X3KCE4</accession>
<dbReference type="GO" id="GO:0009341">
    <property type="term" value="C:beta-galactosidase complex"/>
    <property type="evidence" value="ECO:0007669"/>
    <property type="project" value="InterPro"/>
</dbReference>
<dbReference type="Pfam" id="PF08533">
    <property type="entry name" value="Glyco_hydro_42C"/>
    <property type="match status" value="1"/>
</dbReference>
<dbReference type="SUPFAM" id="SSF52317">
    <property type="entry name" value="Class I glutamine amidotransferase-like"/>
    <property type="match status" value="1"/>
</dbReference>
<evidence type="ECO:0000256" key="4">
    <source>
        <dbReference type="ARBA" id="ARBA00022723"/>
    </source>
</evidence>
<evidence type="ECO:0000256" key="7">
    <source>
        <dbReference type="ARBA" id="ARBA00023295"/>
    </source>
</evidence>
<comment type="catalytic activity">
    <reaction evidence="1 8">
        <text>Hydrolysis of terminal non-reducing beta-D-galactose residues in beta-D-galactosides.</text>
        <dbReference type="EC" id="3.2.1.23"/>
    </reaction>
</comment>
<organism evidence="14 15">
    <name type="scientific">Mediterraneibacter gnavus</name>
    <name type="common">Ruminococcus gnavus</name>
    <dbReference type="NCBI Taxonomy" id="33038"/>
    <lineage>
        <taxon>Bacteria</taxon>
        <taxon>Bacillati</taxon>
        <taxon>Bacillota</taxon>
        <taxon>Clostridia</taxon>
        <taxon>Lachnospirales</taxon>
        <taxon>Lachnospiraceae</taxon>
        <taxon>Mediterraneibacter</taxon>
    </lineage>
</organism>
<dbReference type="Gene3D" id="2.60.40.1180">
    <property type="entry name" value="Golgi alpha-mannosidase II"/>
    <property type="match status" value="1"/>
</dbReference>
<dbReference type="PANTHER" id="PTHR36447:SF2">
    <property type="entry name" value="BETA-GALACTOSIDASE YESZ"/>
    <property type="match status" value="1"/>
</dbReference>
<evidence type="ECO:0000256" key="1">
    <source>
        <dbReference type="ARBA" id="ARBA00001412"/>
    </source>
</evidence>
<dbReference type="EMBL" id="JAPZED010000019">
    <property type="protein sequence ID" value="MCZ7695050.1"/>
    <property type="molecule type" value="Genomic_DNA"/>
</dbReference>
<protein>
    <recommendedName>
        <fullName evidence="3 8">Beta-galactosidase</fullName>
        <shortName evidence="8">Beta-gal</shortName>
        <ecNumber evidence="3 8">3.2.1.23</ecNumber>
    </recommendedName>
</protein>
<dbReference type="Pfam" id="PF08532">
    <property type="entry name" value="Glyco_hydro_42M"/>
    <property type="match status" value="1"/>
</dbReference>
<dbReference type="Gene3D" id="3.40.50.880">
    <property type="match status" value="1"/>
</dbReference>
<evidence type="ECO:0000256" key="6">
    <source>
        <dbReference type="ARBA" id="ARBA00022833"/>
    </source>
</evidence>
<keyword evidence="4" id="KW-0479">Metal-binding</keyword>
<dbReference type="EC" id="3.2.1.23" evidence="3 8"/>
<name>A0A9X3KCE4_MEDGN</name>
<dbReference type="PANTHER" id="PTHR36447">
    <property type="entry name" value="BETA-GALACTOSIDASE GANA"/>
    <property type="match status" value="1"/>
</dbReference>
<dbReference type="InterPro" id="IPR029062">
    <property type="entry name" value="Class_I_gatase-like"/>
</dbReference>
<evidence type="ECO:0000256" key="10">
    <source>
        <dbReference type="PIRSR" id="PIRSR001084-2"/>
    </source>
</evidence>
<evidence type="ECO:0000256" key="3">
    <source>
        <dbReference type="ARBA" id="ARBA00012756"/>
    </source>
</evidence>
<dbReference type="CDD" id="cd03143">
    <property type="entry name" value="A4_beta-galactosidase_middle_domain"/>
    <property type="match status" value="1"/>
</dbReference>
<dbReference type="SUPFAM" id="SSF51445">
    <property type="entry name" value="(Trans)glycosidases"/>
    <property type="match status" value="1"/>
</dbReference>
<gene>
    <name evidence="14" type="ORF">O8D18_13630</name>
</gene>
<feature type="binding site" evidence="10">
    <location>
        <position position="326"/>
    </location>
    <ligand>
        <name>substrate</name>
    </ligand>
</feature>
<dbReference type="Proteomes" id="UP001148455">
    <property type="component" value="Unassembled WGS sequence"/>
</dbReference>
<keyword evidence="7 8" id="KW-0326">Glycosidase</keyword>
<comment type="caution">
    <text evidence="14">The sequence shown here is derived from an EMBL/GenBank/DDBJ whole genome shotgun (WGS) entry which is preliminary data.</text>
</comment>
<keyword evidence="5 8" id="KW-0378">Hydrolase</keyword>